<feature type="transmembrane region" description="Helical" evidence="1">
    <location>
        <begin position="786"/>
        <end position="806"/>
    </location>
</feature>
<gene>
    <name evidence="2" type="ORF">DP065_00410</name>
</gene>
<feature type="transmembrane region" description="Helical" evidence="1">
    <location>
        <begin position="674"/>
        <end position="694"/>
    </location>
</feature>
<sequence>MKKTRQINPKFRWLINIFFILIMILTIIFGSIFYLKPKLNVNNSNIQGTRISLKIKESLNENLKSNELPSSNNILKITKEYLQNENLLSSIDLNLSSNDVISVNSYTHIDDIGKQKLVNSLVNKPYITFTDEKGNPVFYKNQFITRLGEESKRKTLKDFMDGNPYDFMPQLAPNPANDKNKQGLSGKVTLKFTEDGWSEFISFAGETALMYYYGQYFSKLATNAYIWINLKEFVEIAKRDFPEEWKAAGENPVNFAYVGNDANPQQIQVGVDKDGKPITKEVPPVLKTSSINASKYLITVANPFALRTSNVNDSSIYLLNDNKHGYTDHELASAINFAMSPFEFKEEQSHFLTTNSKSTNKYFVVIMIIFALIAIYLLVRYRLFGFVSIVTLGFFVFLLFIVLAALNIFISPILAITIIASLIIAFLLISNQLNHFKKEILDGSNAIKAISKSIKHTVISSMDSIAAGIVSVLFAIFISVSYSTSIGMLFFVSMLLSFFIIIILQTLLLRSIVKTESFNDSSKALLYANYKLHQKMNKIDLISKSKFFTIGFAIFVVIALISYFSIAGYHHSLKEALNLSLDLNGGWEYILLPKQGMWNKENINQISVLFNSNIDVNLNAYLQNISQDSYIIIINQTRNNIVNELNNIIANNEILKDAQLITNVISPVNLNFDIGMATIIISASILVSSIYLSIRYSISAGIILWIKQTFAIALVFLTLMMSFGGINLNVIDGLILFTLYNIVDTVIQSSKVKEEFSKDLNTKNYVYSKDQIKELFRLSIINSFELQVTLVSLAFVLFILVIPFMSSLKLSILITFASGMIFSTLQNILLLPLIWMHMEIKKYERKQKRISKSYWNSKKVEEQTFIGINDYSI</sequence>
<dbReference type="SUPFAM" id="SSF82866">
    <property type="entry name" value="Multidrug efflux transporter AcrB transmembrane domain"/>
    <property type="match status" value="1"/>
</dbReference>
<keyword evidence="3" id="KW-1185">Reference proteome</keyword>
<dbReference type="KEGG" id="mane:DP065_00410"/>
<feature type="transmembrane region" description="Helical" evidence="1">
    <location>
        <begin position="812"/>
        <end position="836"/>
    </location>
</feature>
<feature type="transmembrane region" description="Helical" evidence="1">
    <location>
        <begin position="726"/>
        <end position="743"/>
    </location>
</feature>
<dbReference type="RefSeq" id="WP_033178839.1">
    <property type="nucleotide sequence ID" value="NZ_CP030140.1"/>
</dbReference>
<dbReference type="AlphaFoldDB" id="A0A2Z4NCE3"/>
<feature type="transmembrane region" description="Helical" evidence="1">
    <location>
        <begin position="386"/>
        <end position="406"/>
    </location>
</feature>
<accession>A0A2Z4NCE3</accession>
<feature type="transmembrane region" description="Helical" evidence="1">
    <location>
        <begin position="362"/>
        <end position="379"/>
    </location>
</feature>
<feature type="transmembrane region" description="Helical" evidence="1">
    <location>
        <begin position="486"/>
        <end position="509"/>
    </location>
</feature>
<keyword evidence="1" id="KW-0472">Membrane</keyword>
<proteinExistence type="predicted"/>
<name>A0A2Z4NCE3_9BACT</name>
<keyword evidence="1" id="KW-0812">Transmembrane</keyword>
<feature type="transmembrane region" description="Helical" evidence="1">
    <location>
        <begin position="547"/>
        <end position="569"/>
    </location>
</feature>
<organism evidence="2 3">
    <name type="scientific">[Mycoplasma] anseris</name>
    <dbReference type="NCBI Taxonomy" id="92400"/>
    <lineage>
        <taxon>Bacteria</taxon>
        <taxon>Bacillati</taxon>
        <taxon>Mycoplasmatota</taxon>
        <taxon>Mycoplasmoidales</taxon>
        <taxon>Metamycoplasmataceae</taxon>
        <taxon>Metamycoplasma</taxon>
    </lineage>
</organism>
<evidence type="ECO:0000313" key="3">
    <source>
        <dbReference type="Proteomes" id="UP000250218"/>
    </source>
</evidence>
<dbReference type="NCBIfam" id="NF046001">
    <property type="entry name" value="SecDF_plasm"/>
    <property type="match status" value="1"/>
</dbReference>
<feature type="transmembrane region" description="Helical" evidence="1">
    <location>
        <begin position="458"/>
        <end position="480"/>
    </location>
</feature>
<dbReference type="Proteomes" id="UP000250218">
    <property type="component" value="Chromosome"/>
</dbReference>
<evidence type="ECO:0008006" key="4">
    <source>
        <dbReference type="Google" id="ProtNLM"/>
    </source>
</evidence>
<dbReference type="Gene3D" id="1.20.1640.10">
    <property type="entry name" value="Multidrug efflux transporter AcrB transmembrane domain"/>
    <property type="match status" value="1"/>
</dbReference>
<feature type="transmembrane region" description="Helical" evidence="1">
    <location>
        <begin position="701"/>
        <end position="720"/>
    </location>
</feature>
<reference evidence="3" key="1">
    <citation type="submission" date="2018-06" db="EMBL/GenBank/DDBJ databases">
        <title>Complete genome sequences of Mycoplasma anatis, M. anseris and M. cloacale type strains.</title>
        <authorList>
            <person name="Grozner D."/>
            <person name="Forro B."/>
            <person name="Sulyok K.M."/>
            <person name="Marton S."/>
            <person name="Kreizinger Z."/>
            <person name="Banyai K."/>
            <person name="Gyuranecz M."/>
        </authorList>
    </citation>
    <scope>NUCLEOTIDE SEQUENCE [LARGE SCALE GENOMIC DNA]</scope>
    <source>
        <strain evidence="3">ATCC 49234</strain>
    </source>
</reference>
<evidence type="ECO:0000313" key="2">
    <source>
        <dbReference type="EMBL" id="AWX69224.1"/>
    </source>
</evidence>
<dbReference type="EMBL" id="CP030140">
    <property type="protein sequence ID" value="AWX69224.1"/>
    <property type="molecule type" value="Genomic_DNA"/>
</dbReference>
<evidence type="ECO:0000256" key="1">
    <source>
        <dbReference type="SAM" id="Phobius"/>
    </source>
</evidence>
<feature type="transmembrane region" description="Helical" evidence="1">
    <location>
        <begin position="12"/>
        <end position="35"/>
    </location>
</feature>
<protein>
    <recommendedName>
        <fullName evidence="4">Bifunctional preprotein translocase subunit SecD/SecF</fullName>
    </recommendedName>
</protein>
<feature type="transmembrane region" description="Helical" evidence="1">
    <location>
        <begin position="412"/>
        <end position="429"/>
    </location>
</feature>
<keyword evidence="1" id="KW-1133">Transmembrane helix</keyword>